<dbReference type="Gene3D" id="3.90.1750.20">
    <property type="entry name" value="Putative Large Serine Recombinase, Chain B, Domain 2"/>
    <property type="match status" value="1"/>
</dbReference>
<dbReference type="SUPFAM" id="SSF53041">
    <property type="entry name" value="Resolvase-like"/>
    <property type="match status" value="1"/>
</dbReference>
<dbReference type="Pfam" id="PF13408">
    <property type="entry name" value="Zn_ribbon_recom"/>
    <property type="match status" value="1"/>
</dbReference>
<dbReference type="SMART" id="SM00857">
    <property type="entry name" value="Resolvase"/>
    <property type="match status" value="1"/>
</dbReference>
<feature type="domain" description="Resolvase/invertase-type recombinase catalytic" evidence="1">
    <location>
        <begin position="24"/>
        <end position="180"/>
    </location>
</feature>
<dbReference type="STRING" id="1548.CSCA_1941"/>
<dbReference type="KEGG" id="csq:CSCA_1941"/>
<evidence type="ECO:0008006" key="5">
    <source>
        <dbReference type="Google" id="ProtNLM"/>
    </source>
</evidence>
<dbReference type="PROSITE" id="PS51736">
    <property type="entry name" value="RECOMBINASES_3"/>
    <property type="match status" value="1"/>
</dbReference>
<dbReference type="InterPro" id="IPR011109">
    <property type="entry name" value="DNA_bind_recombinase_dom"/>
</dbReference>
<dbReference type="PANTHER" id="PTHR30461:SF23">
    <property type="entry name" value="DNA RECOMBINASE-RELATED"/>
    <property type="match status" value="1"/>
</dbReference>
<dbReference type="Gene3D" id="3.40.50.1390">
    <property type="entry name" value="Resolvase, N-terminal catalytic domain"/>
    <property type="match status" value="1"/>
</dbReference>
<dbReference type="RefSeq" id="WP_009064819.1">
    <property type="nucleotide sequence ID" value="NZ_CP009933.1"/>
</dbReference>
<dbReference type="InterPro" id="IPR050639">
    <property type="entry name" value="SSR_resolvase"/>
</dbReference>
<evidence type="ECO:0000313" key="3">
    <source>
        <dbReference type="EMBL" id="AKA69066.1"/>
    </source>
</evidence>
<evidence type="ECO:0000259" key="2">
    <source>
        <dbReference type="PROSITE" id="PS51737"/>
    </source>
</evidence>
<name>A0A0E3GQS2_CLOSL</name>
<dbReference type="PROSITE" id="PS51737">
    <property type="entry name" value="RECOMBINASE_DNA_BIND"/>
    <property type="match status" value="1"/>
</dbReference>
<keyword evidence="4" id="KW-1185">Reference proteome</keyword>
<dbReference type="Pfam" id="PF07508">
    <property type="entry name" value="Recombinase"/>
    <property type="match status" value="1"/>
</dbReference>
<dbReference type="InterPro" id="IPR025378">
    <property type="entry name" value="DUF4368"/>
</dbReference>
<dbReference type="HOGENOM" id="CLU_010686_18_2_9"/>
<feature type="domain" description="Recombinase" evidence="2">
    <location>
        <begin position="188"/>
        <end position="331"/>
    </location>
</feature>
<dbReference type="AlphaFoldDB" id="A0A0E3GQS2"/>
<evidence type="ECO:0000313" key="4">
    <source>
        <dbReference type="Proteomes" id="UP000033115"/>
    </source>
</evidence>
<dbReference type="InterPro" id="IPR038109">
    <property type="entry name" value="DNA_bind_recomb_sf"/>
</dbReference>
<dbReference type="GO" id="GO:0000150">
    <property type="term" value="F:DNA strand exchange activity"/>
    <property type="evidence" value="ECO:0007669"/>
    <property type="project" value="InterPro"/>
</dbReference>
<dbReference type="InterPro" id="IPR025827">
    <property type="entry name" value="Zn_ribbon_recom_dom"/>
</dbReference>
<reference evidence="3 4" key="1">
    <citation type="journal article" date="2015" name="J. Biotechnol.">
        <title>Complete genome sequence of a malodorant-producing acetogen, Clostridium scatologenes ATCC 25775(T).</title>
        <authorList>
            <person name="Zhu Z."/>
            <person name="Guo T."/>
            <person name="Zheng H."/>
            <person name="Song T."/>
            <person name="Ouyang P."/>
            <person name="Xie J."/>
        </authorList>
    </citation>
    <scope>NUCLEOTIDE SEQUENCE [LARGE SCALE GENOMIC DNA]</scope>
    <source>
        <strain evidence="3 4">ATCC 25775</strain>
    </source>
</reference>
<dbReference type="InterPro" id="IPR006119">
    <property type="entry name" value="Resolv_N"/>
</dbReference>
<proteinExistence type="predicted"/>
<dbReference type="Pfam" id="PF00239">
    <property type="entry name" value="Resolvase"/>
    <property type="match status" value="1"/>
</dbReference>
<dbReference type="EMBL" id="CP009933">
    <property type="protein sequence ID" value="AKA69066.1"/>
    <property type="molecule type" value="Genomic_DNA"/>
</dbReference>
<dbReference type="Proteomes" id="UP000033115">
    <property type="component" value="Chromosome"/>
</dbReference>
<dbReference type="InterPro" id="IPR036162">
    <property type="entry name" value="Resolvase-like_N_sf"/>
</dbReference>
<dbReference type="GO" id="GO:0003677">
    <property type="term" value="F:DNA binding"/>
    <property type="evidence" value="ECO:0007669"/>
    <property type="project" value="InterPro"/>
</dbReference>
<protein>
    <recommendedName>
        <fullName evidence="5">Recombinase</fullName>
    </recommendedName>
</protein>
<dbReference type="PANTHER" id="PTHR30461">
    <property type="entry name" value="DNA-INVERTASE FROM LAMBDOID PROPHAGE"/>
    <property type="match status" value="1"/>
</dbReference>
<gene>
    <name evidence="3" type="ORF">CSCA_1941</name>
</gene>
<organism evidence="3 4">
    <name type="scientific">Clostridium scatologenes</name>
    <dbReference type="NCBI Taxonomy" id="1548"/>
    <lineage>
        <taxon>Bacteria</taxon>
        <taxon>Bacillati</taxon>
        <taxon>Bacillota</taxon>
        <taxon>Clostridia</taxon>
        <taxon>Eubacteriales</taxon>
        <taxon>Clostridiaceae</taxon>
        <taxon>Clostridium</taxon>
    </lineage>
</organism>
<accession>A0A0E3GQS2</accession>
<sequence>MARTKNRETNTAVSQFSYNPTRWNLAKYIRLSKEDLNRGKDDSNSVTNQKKLLDDYYRQHLDEFESAETYVDDGCTGTDTNRADFQRLLADIYAKKVNCVIVKDLSRLSRNYTDAGSLIENLFVQMNVRFISLAEGVDSYLNPDSVSSILVPITNVMNDQYCYQTSKKIRQVFDYKKRNGEFIGSYAPYGYIKDPNDKHALLVDHEAAEVVKKIFSMCLSGMTVRAIVNHLNDHGVMCPSVYKQSQGLKYKCPNGQTQPMWSTITISNMLKNPVYVGDMAQGRNRVKSYKIHKIEAVPEKDWIVVPNTHEPIIDREAFEKVKQLLKRDTRTSPKQKQLYLFSGFLRCADCGRAMSRIASKELYVYYQCGTYKSLSKKACTMHSIKSTRLEAAVLYAIRQQVHLAVSYSAIVSKINLAPLKKSQSIRLNELITAKEKELTKIMRYKQALYQDWKDGHITHNDYRHMSEDYEQQNEAIGTVIANLKKERDELENGIDTENPFLATFRKYENIDKLTREILIELVDHIKVYEGGDISIRFKFADELRRIIQYIEVNSHLQVG</sequence>
<dbReference type="Pfam" id="PF14287">
    <property type="entry name" value="DUF4368"/>
    <property type="match status" value="1"/>
</dbReference>
<evidence type="ECO:0000259" key="1">
    <source>
        <dbReference type="PROSITE" id="PS51736"/>
    </source>
</evidence>